<evidence type="ECO:0000313" key="2">
    <source>
        <dbReference type="EMBL" id="GFD19892.1"/>
    </source>
</evidence>
<dbReference type="EMBL" id="BKCJ011318127">
    <property type="protein sequence ID" value="GFD19892.1"/>
    <property type="molecule type" value="Genomic_DNA"/>
</dbReference>
<organism evidence="2">
    <name type="scientific">Tanacetum cinerariifolium</name>
    <name type="common">Dalmatian daisy</name>
    <name type="synonym">Chrysanthemum cinerariifolium</name>
    <dbReference type="NCBI Taxonomy" id="118510"/>
    <lineage>
        <taxon>Eukaryota</taxon>
        <taxon>Viridiplantae</taxon>
        <taxon>Streptophyta</taxon>
        <taxon>Embryophyta</taxon>
        <taxon>Tracheophyta</taxon>
        <taxon>Spermatophyta</taxon>
        <taxon>Magnoliopsida</taxon>
        <taxon>eudicotyledons</taxon>
        <taxon>Gunneridae</taxon>
        <taxon>Pentapetalae</taxon>
        <taxon>asterids</taxon>
        <taxon>campanulids</taxon>
        <taxon>Asterales</taxon>
        <taxon>Asteraceae</taxon>
        <taxon>Asteroideae</taxon>
        <taxon>Anthemideae</taxon>
        <taxon>Anthemidinae</taxon>
        <taxon>Tanacetum</taxon>
    </lineage>
</organism>
<feature type="region of interest" description="Disordered" evidence="1">
    <location>
        <begin position="1"/>
        <end position="40"/>
    </location>
</feature>
<gene>
    <name evidence="2" type="ORF">Tci_891861</name>
</gene>
<feature type="compositionally biased region" description="Polar residues" evidence="1">
    <location>
        <begin position="93"/>
        <end position="102"/>
    </location>
</feature>
<feature type="non-terminal residue" evidence="2">
    <location>
        <position position="102"/>
    </location>
</feature>
<proteinExistence type="predicted"/>
<evidence type="ECO:0000256" key="1">
    <source>
        <dbReference type="SAM" id="MobiDB-lite"/>
    </source>
</evidence>
<reference evidence="2" key="1">
    <citation type="journal article" date="2019" name="Sci. Rep.">
        <title>Draft genome of Tanacetum cinerariifolium, the natural source of mosquito coil.</title>
        <authorList>
            <person name="Yamashiro T."/>
            <person name="Shiraishi A."/>
            <person name="Satake H."/>
            <person name="Nakayama K."/>
        </authorList>
    </citation>
    <scope>NUCLEOTIDE SEQUENCE</scope>
</reference>
<feature type="compositionally biased region" description="Acidic residues" evidence="1">
    <location>
        <begin position="82"/>
        <end position="92"/>
    </location>
</feature>
<protein>
    <submittedName>
        <fullName evidence="2">Uncharacterized protein</fullName>
    </submittedName>
</protein>
<feature type="compositionally biased region" description="Low complexity" evidence="1">
    <location>
        <begin position="8"/>
        <end position="17"/>
    </location>
</feature>
<feature type="region of interest" description="Disordered" evidence="1">
    <location>
        <begin position="82"/>
        <end position="102"/>
    </location>
</feature>
<feature type="non-terminal residue" evidence="2">
    <location>
        <position position="1"/>
    </location>
</feature>
<name>A0A699UAB9_TANCI</name>
<accession>A0A699UAB9</accession>
<comment type="caution">
    <text evidence="2">The sequence shown here is derived from an EMBL/GenBank/DDBJ whole genome shotgun (WGS) entry which is preliminary data.</text>
</comment>
<sequence length="102" mass="11007">YHSESDSESLSLSSLSDKSQPSGECHDVPPPITGNFMPHKPDLVFHTAPIVVETKGTSLSPAKPAQDISHATRPMAHIIEDWVSDSEDESEPNDPQSAPSFV</sequence>
<dbReference type="AlphaFoldDB" id="A0A699UAB9"/>